<dbReference type="Gene3D" id="3.30.750.70">
    <property type="entry name" value="4-hydroxybutyrate coenzyme like domains"/>
    <property type="match status" value="1"/>
</dbReference>
<dbReference type="GO" id="GO:0016787">
    <property type="term" value="F:hydrolase activity"/>
    <property type="evidence" value="ECO:0007669"/>
    <property type="project" value="UniProtKB-KW"/>
</dbReference>
<dbReference type="InterPro" id="IPR037171">
    <property type="entry name" value="NagB/RpiA_transferase-like"/>
</dbReference>
<dbReference type="Proteomes" id="UP000184440">
    <property type="component" value="Unassembled WGS sequence"/>
</dbReference>
<dbReference type="GO" id="GO:0008775">
    <property type="term" value="F:acetate CoA-transferase activity"/>
    <property type="evidence" value="ECO:0007669"/>
    <property type="project" value="InterPro"/>
</dbReference>
<dbReference type="OrthoDB" id="9801795at2"/>
<dbReference type="EMBL" id="FRCS01000003">
    <property type="protein sequence ID" value="SHN16248.1"/>
    <property type="molecule type" value="Genomic_DNA"/>
</dbReference>
<proteinExistence type="predicted"/>
<organism evidence="2 3">
    <name type="scientific">Cryptosporangium aurantiacum</name>
    <dbReference type="NCBI Taxonomy" id="134849"/>
    <lineage>
        <taxon>Bacteria</taxon>
        <taxon>Bacillati</taxon>
        <taxon>Actinomycetota</taxon>
        <taxon>Actinomycetes</taxon>
        <taxon>Cryptosporangiales</taxon>
        <taxon>Cryptosporangiaceae</taxon>
        <taxon>Cryptosporangium</taxon>
    </lineage>
</organism>
<evidence type="ECO:0000259" key="1">
    <source>
        <dbReference type="Pfam" id="PF13336"/>
    </source>
</evidence>
<dbReference type="Pfam" id="PF13336">
    <property type="entry name" value="AcetylCoA_hyd_C"/>
    <property type="match status" value="1"/>
</dbReference>
<evidence type="ECO:0000313" key="3">
    <source>
        <dbReference type="Proteomes" id="UP000184440"/>
    </source>
</evidence>
<dbReference type="InterPro" id="IPR026888">
    <property type="entry name" value="AcetylCoA_hyd_C"/>
</dbReference>
<feature type="domain" description="Acetyl-CoA hydrolase/transferase C-terminal" evidence="1">
    <location>
        <begin position="246"/>
        <end position="376"/>
    </location>
</feature>
<dbReference type="GO" id="GO:0006083">
    <property type="term" value="P:acetate metabolic process"/>
    <property type="evidence" value="ECO:0007669"/>
    <property type="project" value="InterPro"/>
</dbReference>
<sequence>MKGLADLIRPGARVAVGDGLGAPRSAYAALGAAARSAGGVRLVLGWVPVAEPELDLAAFADVRAVMSGWGLRRPIEAGLVRSLPVRLSAVPALLAGPLSPDVLVATVVPRSGGGYGFGTEVSWQWAAVDAGAIVAGVVADGLPSADAGPPLPSDRLVLVGESTLPPRTLRPTPPGPEHRAIAERVAGYLPPGARLQIGPGALGVAVLDALRTPMRIDSGLLPDAVVDLDKRGLLVGQPVATYLAGGSELLDWADGRPLLHRIEYTHDLGRLSSGEPFVAVNTALEVDAQGQVNVEALPGAAVGGIGGHPDYAVAATRSVGGLSIVALPRAHRGSSTLVSALSGPVSTPGHDVDVLITEDGAADLRGLDRSERAAAIQALWNF</sequence>
<evidence type="ECO:0000313" key="2">
    <source>
        <dbReference type="EMBL" id="SHN16248.1"/>
    </source>
</evidence>
<reference evidence="2 3" key="1">
    <citation type="submission" date="2016-11" db="EMBL/GenBank/DDBJ databases">
        <authorList>
            <person name="Jaros S."/>
            <person name="Januszkiewicz K."/>
            <person name="Wedrychowicz H."/>
        </authorList>
    </citation>
    <scope>NUCLEOTIDE SEQUENCE [LARGE SCALE GENOMIC DNA]</scope>
    <source>
        <strain evidence="2 3">DSM 46144</strain>
    </source>
</reference>
<dbReference type="Gene3D" id="3.40.1080.20">
    <property type="entry name" value="Acetyl-CoA hydrolase/transferase C-terminal domain"/>
    <property type="match status" value="1"/>
</dbReference>
<gene>
    <name evidence="2" type="ORF">SAMN05443668_103340</name>
</gene>
<name>A0A1M7PGQ4_9ACTN</name>
<dbReference type="InterPro" id="IPR038460">
    <property type="entry name" value="AcetylCoA_hyd_C_sf"/>
</dbReference>
<dbReference type="PANTHER" id="PTHR21432:SF20">
    <property type="entry name" value="ACETYL-COA HYDROLASE"/>
    <property type="match status" value="1"/>
</dbReference>
<accession>A0A1M7PGQ4</accession>
<dbReference type="SUPFAM" id="SSF100950">
    <property type="entry name" value="NagB/RpiA/CoA transferase-like"/>
    <property type="match status" value="2"/>
</dbReference>
<keyword evidence="3" id="KW-1185">Reference proteome</keyword>
<dbReference type="Gene3D" id="3.40.1080.10">
    <property type="entry name" value="Glutaconate Coenzyme A-transferase"/>
    <property type="match status" value="1"/>
</dbReference>
<protein>
    <submittedName>
        <fullName evidence="2">Acyl-CoA hydrolase</fullName>
    </submittedName>
</protein>
<dbReference type="RefSeq" id="WP_073256134.1">
    <property type="nucleotide sequence ID" value="NZ_FRCS01000003.1"/>
</dbReference>
<dbReference type="STRING" id="134849.SAMN05443668_103340"/>
<dbReference type="PANTHER" id="PTHR21432">
    <property type="entry name" value="ACETYL-COA HYDROLASE-RELATED"/>
    <property type="match status" value="1"/>
</dbReference>
<dbReference type="InterPro" id="IPR046433">
    <property type="entry name" value="ActCoA_hydro"/>
</dbReference>
<dbReference type="AlphaFoldDB" id="A0A1M7PGQ4"/>
<keyword evidence="2" id="KW-0378">Hydrolase</keyword>